<proteinExistence type="predicted"/>
<comment type="catalytic activity">
    <reaction evidence="15">
        <text>L-threonyl-[protein] + ATP = O-phospho-L-threonyl-[protein] + ADP + H(+)</text>
        <dbReference type="Rhea" id="RHEA:46608"/>
        <dbReference type="Rhea" id="RHEA-COMP:11060"/>
        <dbReference type="Rhea" id="RHEA-COMP:11605"/>
        <dbReference type="ChEBI" id="CHEBI:15378"/>
        <dbReference type="ChEBI" id="CHEBI:30013"/>
        <dbReference type="ChEBI" id="CHEBI:30616"/>
        <dbReference type="ChEBI" id="CHEBI:61977"/>
        <dbReference type="ChEBI" id="CHEBI:456216"/>
        <dbReference type="EC" id="2.7.11.1"/>
    </reaction>
</comment>
<protein>
    <recommendedName>
        <fullName evidence="6">EKC/KEOPS complex subunit BUD32</fullName>
        <ecNumber evidence="4">2.7.11.1</ecNumber>
    </recommendedName>
    <alternativeName>
        <fullName evidence="13 14">Atypical Serine/threonine protein kinase BUD32</fullName>
    </alternativeName>
    <alternativeName>
        <fullName evidence="5">EKC/KEOPS complex subunit bud32</fullName>
    </alternativeName>
</protein>
<comment type="catalytic activity">
    <reaction evidence="16">
        <text>L-seryl-[protein] + ATP = O-phospho-L-seryl-[protein] + ADP + H(+)</text>
        <dbReference type="Rhea" id="RHEA:17989"/>
        <dbReference type="Rhea" id="RHEA-COMP:9863"/>
        <dbReference type="Rhea" id="RHEA-COMP:11604"/>
        <dbReference type="ChEBI" id="CHEBI:15378"/>
        <dbReference type="ChEBI" id="CHEBI:29999"/>
        <dbReference type="ChEBI" id="CHEBI:30616"/>
        <dbReference type="ChEBI" id="CHEBI:83421"/>
        <dbReference type="ChEBI" id="CHEBI:456216"/>
        <dbReference type="EC" id="2.7.11.1"/>
    </reaction>
</comment>
<keyword evidence="19" id="KW-1185">Reference proteome</keyword>
<evidence type="ECO:0000256" key="2">
    <source>
        <dbReference type="ARBA" id="ARBA00004574"/>
    </source>
</evidence>
<dbReference type="GO" id="GO:0000781">
    <property type="term" value="C:chromosome, telomeric region"/>
    <property type="evidence" value="ECO:0007669"/>
    <property type="project" value="UniProtKB-SubCell"/>
</dbReference>
<evidence type="ECO:0000256" key="6">
    <source>
        <dbReference type="ARBA" id="ARBA00019973"/>
    </source>
</evidence>
<dbReference type="Pfam" id="PF00069">
    <property type="entry name" value="Pkinase"/>
    <property type="match status" value="1"/>
</dbReference>
<dbReference type="InterPro" id="IPR000719">
    <property type="entry name" value="Prot_kinase_dom"/>
</dbReference>
<evidence type="ECO:0000256" key="16">
    <source>
        <dbReference type="ARBA" id="ARBA00048679"/>
    </source>
</evidence>
<evidence type="ECO:0000256" key="15">
    <source>
        <dbReference type="ARBA" id="ARBA00047899"/>
    </source>
</evidence>
<name>A0A1L9RR40_ASPWE</name>
<comment type="subcellular location">
    <subcellularLocation>
        <location evidence="2">Chromosome</location>
        <location evidence="2">Telomere</location>
    </subcellularLocation>
</comment>
<keyword evidence="9" id="KW-0547">Nucleotide-binding</keyword>
<evidence type="ECO:0000256" key="7">
    <source>
        <dbReference type="ARBA" id="ARBA00022527"/>
    </source>
</evidence>
<dbReference type="PANTHER" id="PTHR24343">
    <property type="entry name" value="SERINE/THREONINE KINASE"/>
    <property type="match status" value="1"/>
</dbReference>
<evidence type="ECO:0000313" key="18">
    <source>
        <dbReference type="EMBL" id="OJJ37399.1"/>
    </source>
</evidence>
<evidence type="ECO:0000256" key="8">
    <source>
        <dbReference type="ARBA" id="ARBA00022679"/>
    </source>
</evidence>
<organism evidence="18 19">
    <name type="scientific">Aspergillus wentii DTO 134E9</name>
    <dbReference type="NCBI Taxonomy" id="1073089"/>
    <lineage>
        <taxon>Eukaryota</taxon>
        <taxon>Fungi</taxon>
        <taxon>Dikarya</taxon>
        <taxon>Ascomycota</taxon>
        <taxon>Pezizomycotina</taxon>
        <taxon>Eurotiomycetes</taxon>
        <taxon>Eurotiomycetidae</taxon>
        <taxon>Eurotiales</taxon>
        <taxon>Aspergillaceae</taxon>
        <taxon>Aspergillus</taxon>
        <taxon>Aspergillus subgen. Cremei</taxon>
    </lineage>
</organism>
<evidence type="ECO:0000256" key="9">
    <source>
        <dbReference type="ARBA" id="ARBA00022741"/>
    </source>
</evidence>
<dbReference type="Gene3D" id="1.10.510.10">
    <property type="entry name" value="Transferase(Phosphotransferase) domain 1"/>
    <property type="match status" value="1"/>
</dbReference>
<dbReference type="RefSeq" id="XP_040691075.1">
    <property type="nucleotide sequence ID" value="XM_040832899.1"/>
</dbReference>
<evidence type="ECO:0000256" key="12">
    <source>
        <dbReference type="ARBA" id="ARBA00022895"/>
    </source>
</evidence>
<dbReference type="GO" id="GO:0005829">
    <property type="term" value="C:cytosol"/>
    <property type="evidence" value="ECO:0007669"/>
    <property type="project" value="TreeGrafter"/>
</dbReference>
<dbReference type="EC" id="2.7.11.1" evidence="4"/>
<dbReference type="InterPro" id="IPR011009">
    <property type="entry name" value="Kinase-like_dom_sf"/>
</dbReference>
<sequence length="481" mass="56693">MVDYYRLWPEWDRSFAFLSHDFLDPNHPKSQEYPYLHYALKTHLDRAMAARNHEEVSRCSHEFYKARTNAYRTDTEDYQTTYDPNPQITYRKNERTVIQTRYVKMCSYVKNNMEIIGLLGGGSYGTVFLACIPSPQADEDENNHDEDQYFAIKIEEVCNLRQHHDYNMMVEMAYMSPEMGALTDQGEVRYIPKEAQVMLFLTGSDRFPALHSVYSDRHFHATIMEAGIDHAIAGVNEDYDRKIPVFTGSYLIHQKIPILNEIEACKVSSQMLEGIRELRNLNLCHCDLSRSNYIIDEELNVRLIDLGMLDFGLKDDHYQRKKFAFVSWHEYQMMPELAAQFMKMDWRRRQRTDTLRPILPHDTRVVELWKFAATTYEILHGFAPWEDPVWDPAIGGDERLIAVGKRRSRMITEEMPVDENLSQDCVDALRIMLARETQQRPKIDDVTSLTWFGQWANHNEVLRRPHVDRYQSQIDNLMYTN</sequence>
<keyword evidence="10" id="KW-0418">Kinase</keyword>
<dbReference type="AlphaFoldDB" id="A0A1L9RR40"/>
<dbReference type="SMART" id="SM00220">
    <property type="entry name" value="S_TKc"/>
    <property type="match status" value="1"/>
</dbReference>
<gene>
    <name evidence="18" type="ORF">ASPWEDRAFT_26792</name>
</gene>
<reference evidence="19" key="1">
    <citation type="journal article" date="2017" name="Genome Biol.">
        <title>Comparative genomics reveals high biological diversity and specific adaptations in the industrially and medically important fungal genus Aspergillus.</title>
        <authorList>
            <person name="de Vries R.P."/>
            <person name="Riley R."/>
            <person name="Wiebenga A."/>
            <person name="Aguilar-Osorio G."/>
            <person name="Amillis S."/>
            <person name="Uchima C.A."/>
            <person name="Anderluh G."/>
            <person name="Asadollahi M."/>
            <person name="Askin M."/>
            <person name="Barry K."/>
            <person name="Battaglia E."/>
            <person name="Bayram O."/>
            <person name="Benocci T."/>
            <person name="Braus-Stromeyer S.A."/>
            <person name="Caldana C."/>
            <person name="Canovas D."/>
            <person name="Cerqueira G.C."/>
            <person name="Chen F."/>
            <person name="Chen W."/>
            <person name="Choi C."/>
            <person name="Clum A."/>
            <person name="Dos Santos R.A."/>
            <person name="Damasio A.R."/>
            <person name="Diallinas G."/>
            <person name="Emri T."/>
            <person name="Fekete E."/>
            <person name="Flipphi M."/>
            <person name="Freyberg S."/>
            <person name="Gallo A."/>
            <person name="Gournas C."/>
            <person name="Habgood R."/>
            <person name="Hainaut M."/>
            <person name="Harispe M.L."/>
            <person name="Henrissat B."/>
            <person name="Hilden K.S."/>
            <person name="Hope R."/>
            <person name="Hossain A."/>
            <person name="Karabika E."/>
            <person name="Karaffa L."/>
            <person name="Karanyi Z."/>
            <person name="Krasevec N."/>
            <person name="Kuo A."/>
            <person name="Kusch H."/>
            <person name="LaButti K."/>
            <person name="Lagendijk E.L."/>
            <person name="Lapidus A."/>
            <person name="Levasseur A."/>
            <person name="Lindquist E."/>
            <person name="Lipzen A."/>
            <person name="Logrieco A.F."/>
            <person name="MacCabe A."/>
            <person name="Maekelae M.R."/>
            <person name="Malavazi I."/>
            <person name="Melin P."/>
            <person name="Meyer V."/>
            <person name="Mielnichuk N."/>
            <person name="Miskei M."/>
            <person name="Molnar A.P."/>
            <person name="Mule G."/>
            <person name="Ngan C.Y."/>
            <person name="Orejas M."/>
            <person name="Orosz E."/>
            <person name="Ouedraogo J.P."/>
            <person name="Overkamp K.M."/>
            <person name="Park H.-S."/>
            <person name="Perrone G."/>
            <person name="Piumi F."/>
            <person name="Punt P.J."/>
            <person name="Ram A.F."/>
            <person name="Ramon A."/>
            <person name="Rauscher S."/>
            <person name="Record E."/>
            <person name="Riano-Pachon D.M."/>
            <person name="Robert V."/>
            <person name="Roehrig J."/>
            <person name="Ruller R."/>
            <person name="Salamov A."/>
            <person name="Salih N.S."/>
            <person name="Samson R.A."/>
            <person name="Sandor E."/>
            <person name="Sanguinetti M."/>
            <person name="Schuetze T."/>
            <person name="Sepcic K."/>
            <person name="Shelest E."/>
            <person name="Sherlock G."/>
            <person name="Sophianopoulou V."/>
            <person name="Squina F.M."/>
            <person name="Sun H."/>
            <person name="Susca A."/>
            <person name="Todd R.B."/>
            <person name="Tsang A."/>
            <person name="Unkles S.E."/>
            <person name="van de Wiele N."/>
            <person name="van Rossen-Uffink D."/>
            <person name="Oliveira J.V."/>
            <person name="Vesth T.C."/>
            <person name="Visser J."/>
            <person name="Yu J.-H."/>
            <person name="Zhou M."/>
            <person name="Andersen M.R."/>
            <person name="Archer D.B."/>
            <person name="Baker S.E."/>
            <person name="Benoit I."/>
            <person name="Brakhage A.A."/>
            <person name="Braus G.H."/>
            <person name="Fischer R."/>
            <person name="Frisvad J.C."/>
            <person name="Goldman G.H."/>
            <person name="Houbraken J."/>
            <person name="Oakley B."/>
            <person name="Pocsi I."/>
            <person name="Scazzocchio C."/>
            <person name="Seiboth B."/>
            <person name="vanKuyk P.A."/>
            <person name="Wortman J."/>
            <person name="Dyer P.S."/>
            <person name="Grigoriev I.V."/>
        </authorList>
    </citation>
    <scope>NUCLEOTIDE SEQUENCE [LARGE SCALE GENOMIC DNA]</scope>
    <source>
        <strain evidence="19">DTO 134E9</strain>
    </source>
</reference>
<feature type="domain" description="Protein kinase" evidence="17">
    <location>
        <begin position="113"/>
        <end position="452"/>
    </location>
</feature>
<dbReference type="GeneID" id="63748747"/>
<keyword evidence="8" id="KW-0808">Transferase</keyword>
<accession>A0A1L9RR40</accession>
<keyword evidence="11" id="KW-0067">ATP-binding</keyword>
<keyword evidence="12" id="KW-0158">Chromosome</keyword>
<comment type="subunit">
    <text evidence="3">Component of the EKC/KEOPS complex composed of at least BUD32, CGI121, GON7, KAE1 and PCC1; the whole complex dimerizes.</text>
</comment>
<evidence type="ECO:0000259" key="17">
    <source>
        <dbReference type="PROSITE" id="PS50011"/>
    </source>
</evidence>
<evidence type="ECO:0000256" key="4">
    <source>
        <dbReference type="ARBA" id="ARBA00012513"/>
    </source>
</evidence>
<dbReference type="GO" id="GO:0004674">
    <property type="term" value="F:protein serine/threonine kinase activity"/>
    <property type="evidence" value="ECO:0007669"/>
    <property type="project" value="UniProtKB-KW"/>
</dbReference>
<evidence type="ECO:0000256" key="14">
    <source>
        <dbReference type="ARBA" id="ARBA00033194"/>
    </source>
</evidence>
<dbReference type="SUPFAM" id="SSF56112">
    <property type="entry name" value="Protein kinase-like (PK-like)"/>
    <property type="match status" value="1"/>
</dbReference>
<dbReference type="GO" id="GO:0005524">
    <property type="term" value="F:ATP binding"/>
    <property type="evidence" value="ECO:0007669"/>
    <property type="project" value="UniProtKB-KW"/>
</dbReference>
<evidence type="ECO:0000256" key="1">
    <source>
        <dbReference type="ARBA" id="ARBA00003747"/>
    </source>
</evidence>
<dbReference type="OrthoDB" id="8596411at2759"/>
<evidence type="ECO:0000256" key="11">
    <source>
        <dbReference type="ARBA" id="ARBA00022840"/>
    </source>
</evidence>
<dbReference type="PROSITE" id="PS00109">
    <property type="entry name" value="PROTEIN_KINASE_TYR"/>
    <property type="match status" value="1"/>
</dbReference>
<dbReference type="VEuPathDB" id="FungiDB:ASPWEDRAFT_26792"/>
<keyword evidence="12" id="KW-0779">Telomere</keyword>
<comment type="function">
    <text evidence="1">Component of the EKC/KEOPS complex that is required for the formation of a threonylcarbamoyl group on adenosine at position 37 (t(6)A37) in tRNAs that read codons beginning with adenine. The complex is probably involved in the transfer of the threonylcarbamoyl moiety of threonylcarbamoyl-AMP (TC-AMP) to the N6 group of A37. BUD32 has ATPase activity in the context of the EKC/KEOPS complex and likely plays a supporting role to the catalytic subunit KAE1. The EKC/KEOPS complex also promotes both telomere uncapping and telomere elongation. The complex is required for efficient recruitment of transcriptional coactivators.</text>
</comment>
<evidence type="ECO:0000256" key="13">
    <source>
        <dbReference type="ARBA" id="ARBA00030980"/>
    </source>
</evidence>
<dbReference type="InterPro" id="IPR008266">
    <property type="entry name" value="Tyr_kinase_AS"/>
</dbReference>
<dbReference type="EMBL" id="KV878211">
    <property type="protein sequence ID" value="OJJ37399.1"/>
    <property type="molecule type" value="Genomic_DNA"/>
</dbReference>
<evidence type="ECO:0000256" key="10">
    <source>
        <dbReference type="ARBA" id="ARBA00022777"/>
    </source>
</evidence>
<dbReference type="Proteomes" id="UP000184383">
    <property type="component" value="Unassembled WGS sequence"/>
</dbReference>
<evidence type="ECO:0000256" key="5">
    <source>
        <dbReference type="ARBA" id="ARBA00013948"/>
    </source>
</evidence>
<keyword evidence="7" id="KW-0723">Serine/threonine-protein kinase</keyword>
<dbReference type="PROSITE" id="PS50011">
    <property type="entry name" value="PROTEIN_KINASE_DOM"/>
    <property type="match status" value="1"/>
</dbReference>
<dbReference type="STRING" id="1073089.A0A1L9RR40"/>
<evidence type="ECO:0000256" key="3">
    <source>
        <dbReference type="ARBA" id="ARBA00011534"/>
    </source>
</evidence>
<dbReference type="PANTHER" id="PTHR24343:SF137">
    <property type="entry name" value="SERINE_THREONINE-PROTEIN KINASE HRK1"/>
    <property type="match status" value="1"/>
</dbReference>
<evidence type="ECO:0000313" key="19">
    <source>
        <dbReference type="Proteomes" id="UP000184383"/>
    </source>
</evidence>